<accession>A0A8R1EII2</accession>
<sequence length="116" mass="12779">MVTVDAHLLSIVDMVNQWRRHSNALRSLNIARGRHTHLDTRQSTHSLIGPSPLAAADSLRTAADHRSTVCHSAPPRSHSQRPTNQDAPADQSAHAGNFPDEPRPLSRLYKAKISLI</sequence>
<evidence type="ECO:0000256" key="1">
    <source>
        <dbReference type="SAM" id="MobiDB-lite"/>
    </source>
</evidence>
<name>A0A8R1EII2_CAEJA</name>
<proteinExistence type="predicted"/>
<protein>
    <submittedName>
        <fullName evidence="2">Uncharacterized protein</fullName>
    </submittedName>
</protein>
<organism evidence="2 3">
    <name type="scientific">Caenorhabditis japonica</name>
    <dbReference type="NCBI Taxonomy" id="281687"/>
    <lineage>
        <taxon>Eukaryota</taxon>
        <taxon>Metazoa</taxon>
        <taxon>Ecdysozoa</taxon>
        <taxon>Nematoda</taxon>
        <taxon>Chromadorea</taxon>
        <taxon>Rhabditida</taxon>
        <taxon>Rhabditina</taxon>
        <taxon>Rhabditomorpha</taxon>
        <taxon>Rhabditoidea</taxon>
        <taxon>Rhabditidae</taxon>
        <taxon>Peloderinae</taxon>
        <taxon>Caenorhabditis</taxon>
    </lineage>
</organism>
<dbReference type="Proteomes" id="UP000005237">
    <property type="component" value="Unassembled WGS sequence"/>
</dbReference>
<feature type="region of interest" description="Disordered" evidence="1">
    <location>
        <begin position="57"/>
        <end position="105"/>
    </location>
</feature>
<keyword evidence="3" id="KW-1185">Reference proteome</keyword>
<evidence type="ECO:0000313" key="3">
    <source>
        <dbReference type="Proteomes" id="UP000005237"/>
    </source>
</evidence>
<reference evidence="3" key="1">
    <citation type="submission" date="2010-08" db="EMBL/GenBank/DDBJ databases">
        <authorList>
            <consortium name="Caenorhabditis japonica Sequencing Consortium"/>
            <person name="Wilson R.K."/>
        </authorList>
    </citation>
    <scope>NUCLEOTIDE SEQUENCE [LARGE SCALE GENOMIC DNA]</scope>
    <source>
        <strain evidence="3">DF5081</strain>
    </source>
</reference>
<evidence type="ECO:0000313" key="2">
    <source>
        <dbReference type="EnsemblMetazoa" id="CJA37168.1"/>
    </source>
</evidence>
<reference evidence="2" key="2">
    <citation type="submission" date="2022-06" db="UniProtKB">
        <authorList>
            <consortium name="EnsemblMetazoa"/>
        </authorList>
    </citation>
    <scope>IDENTIFICATION</scope>
    <source>
        <strain evidence="2">DF5081</strain>
    </source>
</reference>
<dbReference type="EnsemblMetazoa" id="CJA37168.1">
    <property type="protein sequence ID" value="CJA37168.1"/>
    <property type="gene ID" value="WBGene00213015"/>
</dbReference>
<dbReference type="AlphaFoldDB" id="A0A8R1EII2"/>